<keyword evidence="5" id="KW-1185">Reference proteome</keyword>
<feature type="domain" description="YbaK/aminoacyl-tRNA synthetase-associated" evidence="3">
    <location>
        <begin position="43"/>
        <end position="148"/>
    </location>
</feature>
<evidence type="ECO:0000313" key="5">
    <source>
        <dbReference type="Proteomes" id="UP000199376"/>
    </source>
</evidence>
<keyword evidence="2" id="KW-0648">Protein biosynthesis</keyword>
<dbReference type="SUPFAM" id="SSF55826">
    <property type="entry name" value="YbaK/ProRS associated domain"/>
    <property type="match status" value="1"/>
</dbReference>
<protein>
    <submittedName>
        <fullName evidence="4">Ala-tRNA(Pro) deacylase</fullName>
    </submittedName>
</protein>
<evidence type="ECO:0000313" key="4">
    <source>
        <dbReference type="EMBL" id="SFB82316.1"/>
    </source>
</evidence>
<evidence type="ECO:0000256" key="1">
    <source>
        <dbReference type="ARBA" id="ARBA00010201"/>
    </source>
</evidence>
<dbReference type="GO" id="GO:0006412">
    <property type="term" value="P:translation"/>
    <property type="evidence" value="ECO:0007669"/>
    <property type="project" value="UniProtKB-KW"/>
</dbReference>
<dbReference type="InterPro" id="IPR007214">
    <property type="entry name" value="YbaK/aa-tRNA-synth-assoc-dom"/>
</dbReference>
<accession>A0A1I1E6M6</accession>
<dbReference type="AlphaFoldDB" id="A0A1I1E6M6"/>
<dbReference type="Gene3D" id="3.90.960.10">
    <property type="entry name" value="YbaK/aminoacyl-tRNA synthetase-associated domain"/>
    <property type="match status" value="1"/>
</dbReference>
<dbReference type="EMBL" id="FOLI01000001">
    <property type="protein sequence ID" value="SFB82316.1"/>
    <property type="molecule type" value="Genomic_DNA"/>
</dbReference>
<dbReference type="OrthoDB" id="9798587at2"/>
<name>A0A1I1E6M6_9LACO</name>
<evidence type="ECO:0000259" key="3">
    <source>
        <dbReference type="Pfam" id="PF04073"/>
    </source>
</evidence>
<dbReference type="PANTHER" id="PTHR31423">
    <property type="entry name" value="YBAK DOMAIN-CONTAINING PROTEIN"/>
    <property type="match status" value="1"/>
</dbReference>
<organism evidence="4 5">
    <name type="scientific">Fructobacillus durionis</name>
    <dbReference type="NCBI Taxonomy" id="283737"/>
    <lineage>
        <taxon>Bacteria</taxon>
        <taxon>Bacillati</taxon>
        <taxon>Bacillota</taxon>
        <taxon>Bacilli</taxon>
        <taxon>Lactobacillales</taxon>
        <taxon>Lactobacillaceae</taxon>
        <taxon>Fructobacillus</taxon>
    </lineage>
</organism>
<dbReference type="RefSeq" id="WP_091501354.1">
    <property type="nucleotide sequence ID" value="NZ_FOLI01000001.1"/>
</dbReference>
<dbReference type="GO" id="GO:0002161">
    <property type="term" value="F:aminoacyl-tRNA deacylase activity"/>
    <property type="evidence" value="ECO:0007669"/>
    <property type="project" value="InterPro"/>
</dbReference>
<dbReference type="PANTHER" id="PTHR31423:SF3">
    <property type="entry name" value="PROLYL-TRNA SYNTHETASE ASSOCIATED DOMAIN-CONTAINING PROTEIN 1-RELATED"/>
    <property type="match status" value="1"/>
</dbReference>
<comment type="similarity">
    <text evidence="1">Belongs to the PRORSD1 family.</text>
</comment>
<sequence>MIQANENEAIQLLDRLHIQYQLVRHAALHHLSDEGAPKDLPRMKNLLLKTKRDNQYFLYMTSNKRVDFTKLARELGTSKSQLRFASNDDLEELLGVQPGTVTPLALMHDVHGSIQVIVDQAIVDAGVIAVHPNQNKATVVMSWLDFTKVLIALKHPYQLVSE</sequence>
<dbReference type="Proteomes" id="UP000199376">
    <property type="component" value="Unassembled WGS sequence"/>
</dbReference>
<proteinExistence type="inferred from homology"/>
<dbReference type="Pfam" id="PF04073">
    <property type="entry name" value="tRNA_edit"/>
    <property type="match status" value="1"/>
</dbReference>
<dbReference type="InterPro" id="IPR040285">
    <property type="entry name" value="ProX/PRXD1"/>
</dbReference>
<dbReference type="InterPro" id="IPR036754">
    <property type="entry name" value="YbaK/aa-tRNA-synt-asso_dom_sf"/>
</dbReference>
<reference evidence="4 5" key="1">
    <citation type="submission" date="2016-10" db="EMBL/GenBank/DDBJ databases">
        <authorList>
            <person name="de Groot N.N."/>
        </authorList>
    </citation>
    <scope>NUCLEOTIDE SEQUENCE [LARGE SCALE GENOMIC DNA]</scope>
    <source>
        <strain evidence="4 5">DSM 19113</strain>
    </source>
</reference>
<gene>
    <name evidence="4" type="ORF">SAMN05660453_0306</name>
</gene>
<evidence type="ECO:0000256" key="2">
    <source>
        <dbReference type="ARBA" id="ARBA00022917"/>
    </source>
</evidence>